<keyword evidence="7" id="KW-0175">Coiled coil</keyword>
<dbReference type="SUPFAM" id="SSF55785">
    <property type="entry name" value="PYP-like sensor domain (PAS domain)"/>
    <property type="match status" value="1"/>
</dbReference>
<dbReference type="PANTHER" id="PTHR43047">
    <property type="entry name" value="TWO-COMPONENT HISTIDINE PROTEIN KINASE"/>
    <property type="match status" value="1"/>
</dbReference>
<dbReference type="Pfam" id="PF00512">
    <property type="entry name" value="HisKA"/>
    <property type="match status" value="1"/>
</dbReference>
<evidence type="ECO:0000259" key="9">
    <source>
        <dbReference type="PROSITE" id="PS50110"/>
    </source>
</evidence>
<dbReference type="SUPFAM" id="SSF47384">
    <property type="entry name" value="Homodimeric domain of signal transducing histidine kinase"/>
    <property type="match status" value="1"/>
</dbReference>
<accession>A0ABZ2K4J8</accession>
<sequence length="573" mass="63625">MSTRRPRQRFMRSKHAQVLREQSRRIRHLEWQLRNAEAQHTLAKSEAEVMQHVSRRFQETGIIGVVYWRSDGTITYCNDALLGMLGYSRKEFERDGLDWKTLTLSEFAHVDDQAFVQMNELGYCRPYEKAYRAKDGHTVPIQIGSAYWEGTTDGGVSWILDCSERKRAEAERDRLLAAEQIARREAEEANAAKDEFLAVVSHELRTPLTAILGWAKLLKAGPVTPAIQERALETIERNAQLQARLIDDILDVSRIIAGKLALDRRVVSIGEIVEAAADSLRPSFRDKNVHLAVDIDAGLPPVLADANRLQQVVWNVMQNALKFTPVGGHVGVHAFRRSAGEVAVEIVDTGQGIKAEFLPRIFERFRQADSSATRVHRGLGLGLAIVHQLVTLHGGNVWAASDGPGRGAKLTIELPASALPVARPEVKARRVRARRLDGVHVLVVDDEPDIRELVSEILSEHGARTTVVASVDEAMDVACRDRPDVVVSDIAMPKADGFDLIRRLKTLDGQHGHPMRVCALSALATPQDRARIRTAGFDAHLSKPVWPDKLVETVFRLSCEGADAEPMPLSEPA</sequence>
<dbReference type="PROSITE" id="PS50110">
    <property type="entry name" value="RESPONSE_REGULATORY"/>
    <property type="match status" value="1"/>
</dbReference>
<dbReference type="Gene3D" id="1.10.287.130">
    <property type="match status" value="1"/>
</dbReference>
<evidence type="ECO:0000256" key="3">
    <source>
        <dbReference type="ARBA" id="ARBA00022553"/>
    </source>
</evidence>
<dbReference type="InterPro" id="IPR036890">
    <property type="entry name" value="HATPase_C_sf"/>
</dbReference>
<dbReference type="InterPro" id="IPR001789">
    <property type="entry name" value="Sig_transdc_resp-reg_receiver"/>
</dbReference>
<dbReference type="CDD" id="cd00130">
    <property type="entry name" value="PAS"/>
    <property type="match status" value="1"/>
</dbReference>
<evidence type="ECO:0000259" key="10">
    <source>
        <dbReference type="PROSITE" id="PS50112"/>
    </source>
</evidence>
<dbReference type="PROSITE" id="PS50112">
    <property type="entry name" value="PAS"/>
    <property type="match status" value="1"/>
</dbReference>
<dbReference type="InterPro" id="IPR000014">
    <property type="entry name" value="PAS"/>
</dbReference>
<evidence type="ECO:0000256" key="6">
    <source>
        <dbReference type="PROSITE-ProRule" id="PRU00169"/>
    </source>
</evidence>
<dbReference type="Gene3D" id="3.30.565.10">
    <property type="entry name" value="Histidine kinase-like ATPase, C-terminal domain"/>
    <property type="match status" value="1"/>
</dbReference>
<evidence type="ECO:0000256" key="7">
    <source>
        <dbReference type="SAM" id="Coils"/>
    </source>
</evidence>
<dbReference type="Pfam" id="PF13426">
    <property type="entry name" value="PAS_9"/>
    <property type="match status" value="1"/>
</dbReference>
<dbReference type="PROSITE" id="PS50109">
    <property type="entry name" value="HIS_KIN"/>
    <property type="match status" value="1"/>
</dbReference>
<dbReference type="InterPro" id="IPR003661">
    <property type="entry name" value="HisK_dim/P_dom"/>
</dbReference>
<dbReference type="SMART" id="SM00388">
    <property type="entry name" value="HisKA"/>
    <property type="match status" value="1"/>
</dbReference>
<dbReference type="SUPFAM" id="SSF55874">
    <property type="entry name" value="ATPase domain of HSP90 chaperone/DNA topoisomerase II/histidine kinase"/>
    <property type="match status" value="1"/>
</dbReference>
<dbReference type="CDD" id="cd00082">
    <property type="entry name" value="HisKA"/>
    <property type="match status" value="1"/>
</dbReference>
<gene>
    <name evidence="11" type="ORF">LZC95_45150</name>
</gene>
<reference evidence="11 12" key="1">
    <citation type="submission" date="2021-12" db="EMBL/GenBank/DDBJ databases">
        <title>Discovery of the Pendulisporaceae a myxobacterial family with distinct sporulation behavior and unique specialized metabolism.</title>
        <authorList>
            <person name="Garcia R."/>
            <person name="Popoff A."/>
            <person name="Bader C.D."/>
            <person name="Loehr J."/>
            <person name="Walesch S."/>
            <person name="Walt C."/>
            <person name="Boldt J."/>
            <person name="Bunk B."/>
            <person name="Haeckl F.J.F.P.J."/>
            <person name="Gunesch A.P."/>
            <person name="Birkelbach J."/>
            <person name="Nuebel U."/>
            <person name="Pietschmann T."/>
            <person name="Bach T."/>
            <person name="Mueller R."/>
        </authorList>
    </citation>
    <scope>NUCLEOTIDE SEQUENCE [LARGE SCALE GENOMIC DNA]</scope>
    <source>
        <strain evidence="11 12">MSr12523</strain>
    </source>
</reference>
<evidence type="ECO:0000259" key="8">
    <source>
        <dbReference type="PROSITE" id="PS50109"/>
    </source>
</evidence>
<dbReference type="EC" id="2.7.13.3" evidence="2"/>
<dbReference type="RefSeq" id="WP_394844229.1">
    <property type="nucleotide sequence ID" value="NZ_CP089982.1"/>
</dbReference>
<dbReference type="NCBIfam" id="TIGR00229">
    <property type="entry name" value="sensory_box"/>
    <property type="match status" value="1"/>
</dbReference>
<dbReference type="SUPFAM" id="SSF52172">
    <property type="entry name" value="CheY-like"/>
    <property type="match status" value="1"/>
</dbReference>
<proteinExistence type="predicted"/>
<dbReference type="InterPro" id="IPR004358">
    <property type="entry name" value="Sig_transdc_His_kin-like_C"/>
</dbReference>
<dbReference type="InterPro" id="IPR011006">
    <property type="entry name" value="CheY-like_superfamily"/>
</dbReference>
<evidence type="ECO:0000313" key="12">
    <source>
        <dbReference type="Proteomes" id="UP001379533"/>
    </source>
</evidence>
<comment type="catalytic activity">
    <reaction evidence="1">
        <text>ATP + protein L-histidine = ADP + protein N-phospho-L-histidine.</text>
        <dbReference type="EC" id="2.7.13.3"/>
    </reaction>
</comment>
<evidence type="ECO:0000256" key="1">
    <source>
        <dbReference type="ARBA" id="ARBA00000085"/>
    </source>
</evidence>
<dbReference type="Gene3D" id="3.30.450.20">
    <property type="entry name" value="PAS domain"/>
    <property type="match status" value="1"/>
</dbReference>
<dbReference type="InterPro" id="IPR003594">
    <property type="entry name" value="HATPase_dom"/>
</dbReference>
<feature type="coiled-coil region" evidence="7">
    <location>
        <begin position="165"/>
        <end position="195"/>
    </location>
</feature>
<organism evidence="11 12">
    <name type="scientific">Pendulispora brunnea</name>
    <dbReference type="NCBI Taxonomy" id="2905690"/>
    <lineage>
        <taxon>Bacteria</taxon>
        <taxon>Pseudomonadati</taxon>
        <taxon>Myxococcota</taxon>
        <taxon>Myxococcia</taxon>
        <taxon>Myxococcales</taxon>
        <taxon>Sorangiineae</taxon>
        <taxon>Pendulisporaceae</taxon>
        <taxon>Pendulispora</taxon>
    </lineage>
</organism>
<dbReference type="InterPro" id="IPR005467">
    <property type="entry name" value="His_kinase_dom"/>
</dbReference>
<keyword evidence="4" id="KW-0808">Transferase</keyword>
<dbReference type="Proteomes" id="UP001379533">
    <property type="component" value="Chromosome"/>
</dbReference>
<dbReference type="Pfam" id="PF02518">
    <property type="entry name" value="HATPase_c"/>
    <property type="match status" value="1"/>
</dbReference>
<keyword evidence="11" id="KW-0067">ATP-binding</keyword>
<evidence type="ECO:0000256" key="5">
    <source>
        <dbReference type="ARBA" id="ARBA00022777"/>
    </source>
</evidence>
<evidence type="ECO:0000256" key="2">
    <source>
        <dbReference type="ARBA" id="ARBA00012438"/>
    </source>
</evidence>
<dbReference type="Pfam" id="PF00072">
    <property type="entry name" value="Response_reg"/>
    <property type="match status" value="1"/>
</dbReference>
<feature type="domain" description="PAS" evidence="10">
    <location>
        <begin position="65"/>
        <end position="117"/>
    </location>
</feature>
<dbReference type="SMART" id="SM00387">
    <property type="entry name" value="HATPase_c"/>
    <property type="match status" value="1"/>
</dbReference>
<dbReference type="GO" id="GO:0005524">
    <property type="term" value="F:ATP binding"/>
    <property type="evidence" value="ECO:0007669"/>
    <property type="project" value="UniProtKB-KW"/>
</dbReference>
<feature type="domain" description="Response regulatory" evidence="9">
    <location>
        <begin position="440"/>
        <end position="558"/>
    </location>
</feature>
<dbReference type="InterPro" id="IPR035965">
    <property type="entry name" value="PAS-like_dom_sf"/>
</dbReference>
<name>A0ABZ2K4J8_9BACT</name>
<keyword evidence="3 6" id="KW-0597">Phosphoprotein</keyword>
<evidence type="ECO:0000256" key="4">
    <source>
        <dbReference type="ARBA" id="ARBA00022679"/>
    </source>
</evidence>
<keyword evidence="12" id="KW-1185">Reference proteome</keyword>
<dbReference type="PRINTS" id="PR00344">
    <property type="entry name" value="BCTRLSENSOR"/>
</dbReference>
<feature type="domain" description="Histidine kinase" evidence="8">
    <location>
        <begin position="199"/>
        <end position="418"/>
    </location>
</feature>
<dbReference type="InterPro" id="IPR036097">
    <property type="entry name" value="HisK_dim/P_sf"/>
</dbReference>
<dbReference type="Gene3D" id="3.40.50.2300">
    <property type="match status" value="1"/>
</dbReference>
<dbReference type="CDD" id="cd17580">
    <property type="entry name" value="REC_2_DhkD-like"/>
    <property type="match status" value="1"/>
</dbReference>
<keyword evidence="11" id="KW-0547">Nucleotide-binding</keyword>
<keyword evidence="5" id="KW-0418">Kinase</keyword>
<feature type="coiled-coil region" evidence="7">
    <location>
        <begin position="19"/>
        <end position="46"/>
    </location>
</feature>
<dbReference type="EMBL" id="CP089982">
    <property type="protein sequence ID" value="WXA93629.1"/>
    <property type="molecule type" value="Genomic_DNA"/>
</dbReference>
<feature type="modified residue" description="4-aspartylphosphate" evidence="6">
    <location>
        <position position="489"/>
    </location>
</feature>
<dbReference type="SMART" id="SM00091">
    <property type="entry name" value="PAS"/>
    <property type="match status" value="1"/>
</dbReference>
<evidence type="ECO:0000313" key="11">
    <source>
        <dbReference type="EMBL" id="WXA93629.1"/>
    </source>
</evidence>
<protein>
    <recommendedName>
        <fullName evidence="2">histidine kinase</fullName>
        <ecNumber evidence="2">2.7.13.3</ecNumber>
    </recommendedName>
</protein>
<dbReference type="SMART" id="SM00448">
    <property type="entry name" value="REC"/>
    <property type="match status" value="1"/>
</dbReference>